<dbReference type="InterPro" id="IPR005627">
    <property type="entry name" value="CutC-like"/>
</dbReference>
<dbReference type="RefSeq" id="WP_169454534.1">
    <property type="nucleotide sequence ID" value="NZ_CP051774.1"/>
</dbReference>
<reference evidence="3 4" key="1">
    <citation type="submission" date="2020-04" db="EMBL/GenBank/DDBJ databases">
        <title>Luteolibacter sp. G-1-1-1 isolated from soil.</title>
        <authorList>
            <person name="Dahal R.H."/>
        </authorList>
    </citation>
    <scope>NUCLEOTIDE SEQUENCE [LARGE SCALE GENOMIC DNA]</scope>
    <source>
        <strain evidence="3 4">G-1-1-1</strain>
    </source>
</reference>
<name>A0A858RJA2_9BACT</name>
<organism evidence="3 4">
    <name type="scientific">Luteolibacter luteus</name>
    <dbReference type="NCBI Taxonomy" id="2728835"/>
    <lineage>
        <taxon>Bacteria</taxon>
        <taxon>Pseudomonadati</taxon>
        <taxon>Verrucomicrobiota</taxon>
        <taxon>Verrucomicrobiia</taxon>
        <taxon>Verrucomicrobiales</taxon>
        <taxon>Verrucomicrobiaceae</taxon>
        <taxon>Luteolibacter</taxon>
    </lineage>
</organism>
<dbReference type="Pfam" id="PF03932">
    <property type="entry name" value="CutC"/>
    <property type="match status" value="1"/>
</dbReference>
<dbReference type="KEGG" id="luo:HHL09_10160"/>
<evidence type="ECO:0000256" key="1">
    <source>
        <dbReference type="ARBA" id="ARBA00007768"/>
    </source>
</evidence>
<proteinExistence type="inferred from homology"/>
<dbReference type="InterPro" id="IPR036822">
    <property type="entry name" value="CutC-like_dom_sf"/>
</dbReference>
<dbReference type="EMBL" id="CP051774">
    <property type="protein sequence ID" value="QJE96133.1"/>
    <property type="molecule type" value="Genomic_DNA"/>
</dbReference>
<comment type="similarity">
    <text evidence="1 2">Belongs to the CutC family.</text>
</comment>
<accession>A0A858RJA2</accession>
<comment type="caution">
    <text evidence="2">Once thought to be involved in copper homeostasis, experiments in E.coli have shown this is not the case.</text>
</comment>
<gene>
    <name evidence="2" type="primary">cutC</name>
    <name evidence="3" type="ORF">HHL09_10160</name>
</gene>
<dbReference type="Gene3D" id="3.20.20.380">
    <property type="entry name" value="Copper homeostasis (CutC) domain"/>
    <property type="match status" value="1"/>
</dbReference>
<dbReference type="GO" id="GO:0005737">
    <property type="term" value="C:cytoplasm"/>
    <property type="evidence" value="ECO:0007669"/>
    <property type="project" value="UniProtKB-SubCell"/>
</dbReference>
<dbReference type="FunFam" id="3.20.20.380:FF:000001">
    <property type="entry name" value="Copper homeostasis protein CutC"/>
    <property type="match status" value="1"/>
</dbReference>
<dbReference type="HAMAP" id="MF_00795">
    <property type="entry name" value="CutC"/>
    <property type="match status" value="1"/>
</dbReference>
<dbReference type="SUPFAM" id="SSF110395">
    <property type="entry name" value="CutC-like"/>
    <property type="match status" value="1"/>
</dbReference>
<dbReference type="AlphaFoldDB" id="A0A858RJA2"/>
<sequence length="270" mass="28700">METLIRGWGGEKFHRVAARDRQAAGMLLEICVDSLDSVIACAEGGVDRIELCTSLTEGGLTPSAGMLAQARDIFPGEIAMMIRPRGGDFVYSPVEVVAMSADIELARDLGADAVVFGCLAPDGSIDIAAVETLLEVCSGMPAVFHRAFDVSRDLLESLETIIELGFERILTSGGKPYVMQALDTIAGLVTKAGDRIEILPGGGIKAEQIAEIVTATKVEQIHLSARSLQESAMSFRKPEIPMGASSVPGEYERLIADAALIAKAREMLHA</sequence>
<dbReference type="PANTHER" id="PTHR12598:SF0">
    <property type="entry name" value="COPPER HOMEOSTASIS PROTEIN CUTC HOMOLOG"/>
    <property type="match status" value="1"/>
</dbReference>
<dbReference type="PANTHER" id="PTHR12598">
    <property type="entry name" value="COPPER HOMEOSTASIS PROTEIN CUTC"/>
    <property type="match status" value="1"/>
</dbReference>
<evidence type="ECO:0000313" key="4">
    <source>
        <dbReference type="Proteomes" id="UP000501812"/>
    </source>
</evidence>
<evidence type="ECO:0000256" key="2">
    <source>
        <dbReference type="HAMAP-Rule" id="MF_00795"/>
    </source>
</evidence>
<keyword evidence="2" id="KW-0963">Cytoplasm</keyword>
<evidence type="ECO:0000313" key="3">
    <source>
        <dbReference type="EMBL" id="QJE96133.1"/>
    </source>
</evidence>
<comment type="subcellular location">
    <subcellularLocation>
        <location evidence="2">Cytoplasm</location>
    </subcellularLocation>
</comment>
<protein>
    <recommendedName>
        <fullName evidence="2">PF03932 family protein CutC</fullName>
    </recommendedName>
</protein>
<dbReference type="Proteomes" id="UP000501812">
    <property type="component" value="Chromosome"/>
</dbReference>
<dbReference type="GO" id="GO:0005507">
    <property type="term" value="F:copper ion binding"/>
    <property type="evidence" value="ECO:0007669"/>
    <property type="project" value="TreeGrafter"/>
</dbReference>
<keyword evidence="4" id="KW-1185">Reference proteome</keyword>